<dbReference type="Proteomes" id="UP001558713">
    <property type="component" value="Unassembled WGS sequence"/>
</dbReference>
<dbReference type="AlphaFoldDB" id="A0ABD1AFS1"/>
<protein>
    <submittedName>
        <fullName evidence="1">Uncharacterized protein</fullName>
    </submittedName>
</protein>
<keyword evidence="2" id="KW-1185">Reference proteome</keyword>
<reference evidence="1 2" key="1">
    <citation type="submission" date="2024-04" db="EMBL/GenBank/DDBJ databases">
        <title>Genome assembly C_amara_ONT_v2.</title>
        <authorList>
            <person name="Yant L."/>
            <person name="Moore C."/>
            <person name="Slenker M."/>
        </authorList>
    </citation>
    <scope>NUCLEOTIDE SEQUENCE [LARGE SCALE GENOMIC DNA]</scope>
    <source>
        <tissue evidence="1">Leaf</tissue>
    </source>
</reference>
<gene>
    <name evidence="1" type="ORF">V5N11_026675</name>
</gene>
<evidence type="ECO:0000313" key="1">
    <source>
        <dbReference type="EMBL" id="KAL1205489.1"/>
    </source>
</evidence>
<evidence type="ECO:0000313" key="2">
    <source>
        <dbReference type="Proteomes" id="UP001558713"/>
    </source>
</evidence>
<name>A0ABD1AFS1_CARAN</name>
<comment type="caution">
    <text evidence="1">The sequence shown here is derived from an EMBL/GenBank/DDBJ whole genome shotgun (WGS) entry which is preliminary data.</text>
</comment>
<accession>A0ABD1AFS1</accession>
<sequence length="99" mass="11126">MEYFLGLMGNATIPGKYKQAIPWLLWGIWKQINAKMYAGNGGDSDIVIAQALEEAEEWKRVNSLETVTEVQRVMHPNAPLSSIMHPNAPKCSISHLYLL</sequence>
<dbReference type="EMBL" id="JBANAX010000516">
    <property type="protein sequence ID" value="KAL1205489.1"/>
    <property type="molecule type" value="Genomic_DNA"/>
</dbReference>
<proteinExistence type="predicted"/>
<organism evidence="1 2">
    <name type="scientific">Cardamine amara subsp. amara</name>
    <dbReference type="NCBI Taxonomy" id="228776"/>
    <lineage>
        <taxon>Eukaryota</taxon>
        <taxon>Viridiplantae</taxon>
        <taxon>Streptophyta</taxon>
        <taxon>Embryophyta</taxon>
        <taxon>Tracheophyta</taxon>
        <taxon>Spermatophyta</taxon>
        <taxon>Magnoliopsida</taxon>
        <taxon>eudicotyledons</taxon>
        <taxon>Gunneridae</taxon>
        <taxon>Pentapetalae</taxon>
        <taxon>rosids</taxon>
        <taxon>malvids</taxon>
        <taxon>Brassicales</taxon>
        <taxon>Brassicaceae</taxon>
        <taxon>Cardamineae</taxon>
        <taxon>Cardamine</taxon>
    </lineage>
</organism>